<feature type="region of interest" description="Disordered" evidence="1">
    <location>
        <begin position="101"/>
        <end position="122"/>
    </location>
</feature>
<feature type="transmembrane region" description="Helical" evidence="2">
    <location>
        <begin position="66"/>
        <end position="86"/>
    </location>
</feature>
<dbReference type="EMBL" id="CP101808">
    <property type="protein sequence ID" value="UUD36662.1"/>
    <property type="molecule type" value="Genomic_DNA"/>
</dbReference>
<dbReference type="Proteomes" id="UP001059576">
    <property type="component" value="Chromosome"/>
</dbReference>
<proteinExistence type="predicted"/>
<keyword evidence="2" id="KW-1133">Transmembrane helix</keyword>
<evidence type="ECO:0008006" key="5">
    <source>
        <dbReference type="Google" id="ProtNLM"/>
    </source>
</evidence>
<evidence type="ECO:0000313" key="4">
    <source>
        <dbReference type="Proteomes" id="UP001059576"/>
    </source>
</evidence>
<reference evidence="3" key="1">
    <citation type="submission" date="2022-07" db="EMBL/GenBank/DDBJ databases">
        <title>Complete genome of Mycoplasma equigenitalium type strain T37.</title>
        <authorList>
            <person name="Spergser J."/>
        </authorList>
    </citation>
    <scope>NUCLEOTIDE SEQUENCE</scope>
    <source>
        <strain evidence="3">T37</strain>
    </source>
</reference>
<protein>
    <recommendedName>
        <fullName evidence="5">DUF2304 domain-containing protein</fullName>
    </recommendedName>
</protein>
<name>A0ABY5J059_9BACT</name>
<accession>A0ABY5J059</accession>
<feature type="compositionally biased region" description="Basic and acidic residues" evidence="1">
    <location>
        <begin position="110"/>
        <end position="122"/>
    </location>
</feature>
<evidence type="ECO:0000256" key="1">
    <source>
        <dbReference type="SAM" id="MobiDB-lite"/>
    </source>
</evidence>
<feature type="transmembrane region" description="Helical" evidence="2">
    <location>
        <begin position="6"/>
        <end position="24"/>
    </location>
</feature>
<gene>
    <name evidence="3" type="ORF">NPA09_01940</name>
</gene>
<evidence type="ECO:0000256" key="2">
    <source>
        <dbReference type="SAM" id="Phobius"/>
    </source>
</evidence>
<keyword evidence="2" id="KW-0812">Transmembrane</keyword>
<keyword evidence="2" id="KW-0472">Membrane</keyword>
<keyword evidence="4" id="KW-1185">Reference proteome</keyword>
<evidence type="ECO:0000313" key="3">
    <source>
        <dbReference type="EMBL" id="UUD36662.1"/>
    </source>
</evidence>
<feature type="transmembrane region" description="Helical" evidence="2">
    <location>
        <begin position="36"/>
        <end position="54"/>
    </location>
</feature>
<organism evidence="3 4">
    <name type="scientific">Mycoplasmopsis equigenitalium</name>
    <dbReference type="NCBI Taxonomy" id="114883"/>
    <lineage>
        <taxon>Bacteria</taxon>
        <taxon>Bacillati</taxon>
        <taxon>Mycoplasmatota</taxon>
        <taxon>Mycoplasmoidales</taxon>
        <taxon>Metamycoplasmataceae</taxon>
        <taxon>Mycoplasmopsis</taxon>
    </lineage>
</organism>
<sequence length="122" mass="14199">MPEWVIYILLVVAMLVGYLLATFLDRNTNIFKKISSWIIVPLPFIVLFVIGIPLLLVRPQLPFETIFYSVAFPTLFFCGLSVAIYIERYTKWRQRKLDKAKAAQNAFAKPTKETKTDLRKEK</sequence>
<dbReference type="RefSeq" id="WP_129721689.1">
    <property type="nucleotide sequence ID" value="NZ_CP101808.1"/>
</dbReference>